<dbReference type="InterPro" id="IPR058922">
    <property type="entry name" value="WHD_DRP"/>
</dbReference>
<dbReference type="Pfam" id="PF18052">
    <property type="entry name" value="Rx_N"/>
    <property type="match status" value="1"/>
</dbReference>
<evidence type="ECO:0000256" key="3">
    <source>
        <dbReference type="ARBA" id="ARBA00022741"/>
    </source>
</evidence>
<comment type="caution">
    <text evidence="12">The sequence shown here is derived from an EMBL/GenBank/DDBJ whole genome shotgun (WGS) entry which is preliminary data.</text>
</comment>
<keyword evidence="6" id="KW-0175">Coiled coil</keyword>
<evidence type="ECO:0000313" key="12">
    <source>
        <dbReference type="EMBL" id="KAF9681370.1"/>
    </source>
</evidence>
<dbReference type="PANTHER" id="PTHR36766">
    <property type="entry name" value="PLANT BROAD-SPECTRUM MILDEW RESISTANCE PROTEIN RPW8"/>
    <property type="match status" value="1"/>
</dbReference>
<keyword evidence="2" id="KW-0677">Repeat</keyword>
<evidence type="ECO:0000256" key="6">
    <source>
        <dbReference type="SAM" id="Coils"/>
    </source>
</evidence>
<dbReference type="EMBL" id="JADGMS010000006">
    <property type="protein sequence ID" value="KAF9681370.1"/>
    <property type="molecule type" value="Genomic_DNA"/>
</dbReference>
<dbReference type="Gene3D" id="3.40.50.300">
    <property type="entry name" value="P-loop containing nucleotide triphosphate hydrolases"/>
    <property type="match status" value="1"/>
</dbReference>
<dbReference type="GO" id="GO:0006952">
    <property type="term" value="P:defense response"/>
    <property type="evidence" value="ECO:0007669"/>
    <property type="project" value="UniProtKB-KW"/>
</dbReference>
<gene>
    <name evidence="12" type="ORF">SADUNF_Sadunf06G0218800</name>
</gene>
<dbReference type="Gene3D" id="1.10.10.10">
    <property type="entry name" value="Winged helix-like DNA-binding domain superfamily/Winged helix DNA-binding domain"/>
    <property type="match status" value="1"/>
</dbReference>
<dbReference type="GO" id="GO:0043531">
    <property type="term" value="F:ADP binding"/>
    <property type="evidence" value="ECO:0007669"/>
    <property type="project" value="InterPro"/>
</dbReference>
<feature type="domain" description="Disease resistance protein winged helix" evidence="9">
    <location>
        <begin position="834"/>
        <end position="902"/>
    </location>
</feature>
<keyword evidence="13" id="KW-1185">Reference proteome</keyword>
<feature type="domain" description="NB-ARC" evidence="7">
    <location>
        <begin position="585"/>
        <end position="752"/>
    </location>
</feature>
<dbReference type="SUPFAM" id="SSF52540">
    <property type="entry name" value="P-loop containing nucleoside triphosphate hydrolases"/>
    <property type="match status" value="1"/>
</dbReference>
<dbReference type="Pfam" id="PF23598">
    <property type="entry name" value="LRR_14"/>
    <property type="match status" value="1"/>
</dbReference>
<evidence type="ECO:0000259" key="7">
    <source>
        <dbReference type="Pfam" id="PF00931"/>
    </source>
</evidence>
<evidence type="ECO:0008006" key="14">
    <source>
        <dbReference type="Google" id="ProtNLM"/>
    </source>
</evidence>
<dbReference type="Pfam" id="PF25019">
    <property type="entry name" value="LRR_R13L1-DRL21"/>
    <property type="match status" value="1"/>
</dbReference>
<dbReference type="Gene3D" id="1.20.5.4130">
    <property type="match status" value="1"/>
</dbReference>
<dbReference type="InterPro" id="IPR027417">
    <property type="entry name" value="P-loop_NTPase"/>
</dbReference>
<dbReference type="InterPro" id="IPR002182">
    <property type="entry name" value="NB-ARC"/>
</dbReference>
<evidence type="ECO:0000259" key="9">
    <source>
        <dbReference type="Pfam" id="PF23559"/>
    </source>
</evidence>
<feature type="coiled-coil region" evidence="6">
    <location>
        <begin position="451"/>
        <end position="499"/>
    </location>
</feature>
<evidence type="ECO:0000256" key="2">
    <source>
        <dbReference type="ARBA" id="ARBA00022737"/>
    </source>
</evidence>
<organism evidence="12 13">
    <name type="scientific">Salix dunnii</name>
    <dbReference type="NCBI Taxonomy" id="1413687"/>
    <lineage>
        <taxon>Eukaryota</taxon>
        <taxon>Viridiplantae</taxon>
        <taxon>Streptophyta</taxon>
        <taxon>Embryophyta</taxon>
        <taxon>Tracheophyta</taxon>
        <taxon>Spermatophyta</taxon>
        <taxon>Magnoliopsida</taxon>
        <taxon>eudicotyledons</taxon>
        <taxon>Gunneridae</taxon>
        <taxon>Pentapetalae</taxon>
        <taxon>rosids</taxon>
        <taxon>fabids</taxon>
        <taxon>Malpighiales</taxon>
        <taxon>Salicaceae</taxon>
        <taxon>Saliceae</taxon>
        <taxon>Salix</taxon>
    </lineage>
</organism>
<dbReference type="InterPro" id="IPR032675">
    <property type="entry name" value="LRR_dom_sf"/>
</dbReference>
<name>A0A835K5W2_9ROSI</name>
<dbReference type="GO" id="GO:0005524">
    <property type="term" value="F:ATP binding"/>
    <property type="evidence" value="ECO:0007669"/>
    <property type="project" value="UniProtKB-KW"/>
</dbReference>
<keyword evidence="5" id="KW-0067">ATP-binding</keyword>
<evidence type="ECO:0000259" key="10">
    <source>
        <dbReference type="Pfam" id="PF23598"/>
    </source>
</evidence>
<keyword evidence="3" id="KW-0547">Nucleotide-binding</keyword>
<evidence type="ECO:0000256" key="4">
    <source>
        <dbReference type="ARBA" id="ARBA00022821"/>
    </source>
</evidence>
<evidence type="ECO:0000259" key="11">
    <source>
        <dbReference type="Pfam" id="PF25019"/>
    </source>
</evidence>
<dbReference type="OrthoDB" id="848443at2759"/>
<feature type="domain" description="Disease resistance R13L4/SHOC-2-like LRR" evidence="10">
    <location>
        <begin position="971"/>
        <end position="1247"/>
    </location>
</feature>
<dbReference type="Pfam" id="PF00931">
    <property type="entry name" value="NB-ARC"/>
    <property type="match status" value="1"/>
</dbReference>
<feature type="domain" description="R13L1/DRL21-like LRR repeat region" evidence="11">
    <location>
        <begin position="2"/>
        <end position="65"/>
    </location>
</feature>
<accession>A0A835K5W2</accession>
<dbReference type="GO" id="GO:0051707">
    <property type="term" value="P:response to other organism"/>
    <property type="evidence" value="ECO:0007669"/>
    <property type="project" value="UniProtKB-ARBA"/>
</dbReference>
<dbReference type="Pfam" id="PF23559">
    <property type="entry name" value="WHD_DRP"/>
    <property type="match status" value="1"/>
</dbReference>
<sequence length="1545" mass="175441">MLQSLEPNLSLQELKVEGYGGMRFPRWLSDHSNLVRIHLDGCRRLEHIPLLDGIPSLEELFIEDMGNLEYIDSEGFGGKEVSKFFPSLKKLEIIGCRRLKGWWKKSRGEMKDDSDESTVEEELIMLSFPHLSSLTIEDCPNLTSMPLFPTLDGDLYLKRTSSMPLQQTMKMKPPVYSSSSSSFIHPLSNLKELKIGSIGDMESLPEVGLQNLSSLQRLFFAKCPRLKSLPLHGQGMPSLQQLLIYNCPRLKSLSESKSQGMIPYLPSLQEVYVEGCSEELSRGWGKESEEVWPNIKHIPNIVIDDYYIQKEGRYLSAITADNEDERLEIVVIASLSSILPLSNLKELYIWSIEDLESLPDIELQNLSSSTTINLGMSGDAFSATASSGDAFSSEIRNQELRRFKVSISRGIPPSIFAKTRNQWLQWIEILNILRSLSAQEVALWWGLKDQLRKLNDTVTRIKAVIQDAEVKNHQIEDWLKKLREAVYDAEDLLEDFSTQVLRKQLISGNGVSREVRVFFSRSNQCVYGLRMGHRVEALRERLNDIEADSERFNFEVHESERYSLTNVREQTTSSEPEVIVGREGDKVKIKSFLLNSSYDENVSVISRIGMGGLGKTTLAQHVFNDEQVNSHFAVKHWFCVSGGLDARKILKGVVGKDDVQLESLRNELEKKIEKKKYLLVLDDVWDGEDGSDGEKWDSLKELFPRDAVGSKIVVTTRSHVIAKFTSTVAPHVLEGLSIDKSWELFRRKAFPQGQDSDHVDENIRKEIVKRCCGVPLVIKAIARLMSLKDRAQWLSFIVNELPDSIRDDNIIQTLKLSYNALPSYMKHCFANCSLFPKGHEIDVKSLIRLWIAQGLVSSSNSGGRCLETAGLRCFENLLWRSFFHEVQRDGLGNIESCKMHDLATRVSGLESTIVEREGKNTISDVTRHVSCDMKLDLSQQIPIPLPCAQRLRTLILQGGIWDKGVWESICRDFRHLRVLVLSDLRIEEVLPLIEKLKHLKYLDLSNNMMNALPNSVTNLVNLQLLKLNGCTYLKELPRGINKLINLRHLDNDRCESLEYMPRGIGKLTSLQTLSCFVVAKNRSLKSKMVGGLDELKRLNELRGSLEIRVKGYERNCCISEFEGAKLEDKKYLQSLTIKWGDIDMDSDIDLYDKMLQSLQPNSSLQELRVEGYGGMRFPRWLSYLSNLVRIHLDGCRRLEYIPPLYGIPSLEELWIISMGNLEYIDSEGVGGKEVPKFFPSLKKLVIFDCGRLKGWWKKSRGEMKDDSDESTVEEELIMLSFPCLSSLSIEDCPNLTSMPLFPTLNEYLWLISTSSMPLQQTMKMKPPVYSYSSSFIRPLSNLKLLYIRSIDDMESLPEVGLQNLSSLQRLFIGECPRLESLPLHGQGMPSLQQLIIYKCPRLKSLPLHDQGMPSLQELIIDGCPRLKLLSLAWCLMKQEILKMLVSLWMMQKASSAAEDGGGFDTSDDVNNKIMELEESARSLEDEGLRFSNVLMNFSTTKLDLDVHGLKECLLGFNCEKRNNKVKALAGALEIVIGYESGSEGT</sequence>
<evidence type="ECO:0000256" key="5">
    <source>
        <dbReference type="ARBA" id="ARBA00022840"/>
    </source>
</evidence>
<reference evidence="12 13" key="1">
    <citation type="submission" date="2020-10" db="EMBL/GenBank/DDBJ databases">
        <title>Plant Genome Project.</title>
        <authorList>
            <person name="Zhang R.-G."/>
        </authorList>
    </citation>
    <scope>NUCLEOTIDE SEQUENCE [LARGE SCALE GENOMIC DNA]</scope>
    <source>
        <strain evidence="12">FAFU-HL-1</strain>
        <tissue evidence="12">Leaf</tissue>
    </source>
</reference>
<protein>
    <recommendedName>
        <fullName evidence="14">NB-ARC domain-containing protein</fullName>
    </recommendedName>
</protein>
<evidence type="ECO:0000256" key="1">
    <source>
        <dbReference type="ARBA" id="ARBA00022614"/>
    </source>
</evidence>
<evidence type="ECO:0000313" key="13">
    <source>
        <dbReference type="Proteomes" id="UP000657918"/>
    </source>
</evidence>
<dbReference type="InterPro" id="IPR038005">
    <property type="entry name" value="RX-like_CC"/>
</dbReference>
<evidence type="ECO:0000259" key="8">
    <source>
        <dbReference type="Pfam" id="PF18052"/>
    </source>
</evidence>
<dbReference type="PRINTS" id="PR00364">
    <property type="entry name" value="DISEASERSIST"/>
</dbReference>
<dbReference type="Proteomes" id="UP000657918">
    <property type="component" value="Unassembled WGS sequence"/>
</dbReference>
<feature type="domain" description="Disease resistance N-terminal" evidence="8">
    <location>
        <begin position="430"/>
        <end position="511"/>
    </location>
</feature>
<dbReference type="CDD" id="cd14798">
    <property type="entry name" value="RX-CC_like"/>
    <property type="match status" value="1"/>
</dbReference>
<proteinExistence type="predicted"/>
<keyword evidence="4" id="KW-0611">Plant defense</keyword>
<dbReference type="SUPFAM" id="SSF52058">
    <property type="entry name" value="L domain-like"/>
    <property type="match status" value="2"/>
</dbReference>
<dbReference type="InterPro" id="IPR056789">
    <property type="entry name" value="LRR_R13L1-DRL21"/>
</dbReference>
<dbReference type="InterPro" id="IPR041118">
    <property type="entry name" value="Rx_N"/>
</dbReference>
<keyword evidence="1" id="KW-0433">Leucine-rich repeat</keyword>
<dbReference type="InterPro" id="IPR055414">
    <property type="entry name" value="LRR_R13L4/SHOC2-like"/>
</dbReference>
<dbReference type="InterPro" id="IPR036388">
    <property type="entry name" value="WH-like_DNA-bd_sf"/>
</dbReference>
<dbReference type="PANTHER" id="PTHR36766:SF40">
    <property type="entry name" value="DISEASE RESISTANCE PROTEIN RGA3"/>
    <property type="match status" value="1"/>
</dbReference>
<dbReference type="Gene3D" id="3.80.10.10">
    <property type="entry name" value="Ribonuclease Inhibitor"/>
    <property type="match status" value="5"/>
</dbReference>